<dbReference type="Proteomes" id="UP000257109">
    <property type="component" value="Unassembled WGS sequence"/>
</dbReference>
<comment type="caution">
    <text evidence="3">The sequence shown here is derived from an EMBL/GenBank/DDBJ whole genome shotgun (WGS) entry which is preliminary data.</text>
</comment>
<evidence type="ECO:0000256" key="2">
    <source>
        <dbReference type="ARBA" id="ARBA00023284"/>
    </source>
</evidence>
<dbReference type="GO" id="GO:0045454">
    <property type="term" value="P:cell redox homeostasis"/>
    <property type="evidence" value="ECO:0007669"/>
    <property type="project" value="TreeGrafter"/>
</dbReference>
<dbReference type="GO" id="GO:0004791">
    <property type="term" value="F:thioredoxin-disulfide reductase (NADPH) activity"/>
    <property type="evidence" value="ECO:0007669"/>
    <property type="project" value="TreeGrafter"/>
</dbReference>
<dbReference type="PANTHER" id="PTHR13544">
    <property type="entry name" value="SELENOPROTEIN T"/>
    <property type="match status" value="1"/>
</dbReference>
<dbReference type="InterPro" id="IPR036249">
    <property type="entry name" value="Thioredoxin-like_sf"/>
</dbReference>
<evidence type="ECO:0000313" key="3">
    <source>
        <dbReference type="EMBL" id="RDY01038.1"/>
    </source>
</evidence>
<feature type="non-terminal residue" evidence="3">
    <location>
        <position position="1"/>
    </location>
</feature>
<protein>
    <submittedName>
        <fullName evidence="3">SelT-like protein</fullName>
    </submittedName>
</protein>
<dbReference type="NCBIfam" id="TIGR02174">
    <property type="entry name" value="CXXU_selWTH"/>
    <property type="match status" value="1"/>
</dbReference>
<proteinExistence type="predicted"/>
<dbReference type="EMBL" id="QJKJ01002851">
    <property type="protein sequence ID" value="RDY01038.1"/>
    <property type="molecule type" value="Genomic_DNA"/>
</dbReference>
<keyword evidence="4" id="KW-1185">Reference proteome</keyword>
<sequence>SISTYQLVSGYIKFPKSDSCSTCRAITDCLCGRVVVEMDRTQILLVGLPIFLFFSDILNLFAPPPPPKPTHHHPSIHPKPHLHQPLEFPAQKQSAIGLVGVGNTVNIDFCTSCSYKGNAVTTKNMLETAFPGINVVLANYPPPLPKRILSKFVPVVQTGIVVAIVAGDQIFPKLGMTPPPWYYSLRANKFRSIASTWLLTNFLQSFLQGSGAFEVYCNGELVFSKLKENRFPGEIELRELVGRRLASARFVSGIEGDVGL</sequence>
<dbReference type="Gene3D" id="3.40.30.10">
    <property type="entry name" value="Glutaredoxin"/>
    <property type="match status" value="1"/>
</dbReference>
<dbReference type="InterPro" id="IPR011893">
    <property type="entry name" value="Selenoprotein_Rdx-typ"/>
</dbReference>
<dbReference type="Pfam" id="PF10262">
    <property type="entry name" value="Rdx"/>
    <property type="match status" value="1"/>
</dbReference>
<dbReference type="AlphaFoldDB" id="A0A371HE25"/>
<dbReference type="STRING" id="157652.A0A371HE25"/>
<name>A0A371HE25_MUCPR</name>
<reference evidence="3" key="1">
    <citation type="submission" date="2018-05" db="EMBL/GenBank/DDBJ databases">
        <title>Draft genome of Mucuna pruriens seed.</title>
        <authorList>
            <person name="Nnadi N.E."/>
            <person name="Vos R."/>
            <person name="Hasami M.H."/>
            <person name="Devisetty U.K."/>
            <person name="Aguiy J.C."/>
        </authorList>
    </citation>
    <scope>NUCLEOTIDE SEQUENCE [LARGE SCALE GENOMIC DNA]</scope>
    <source>
        <strain evidence="3">JCA_2017</strain>
    </source>
</reference>
<accession>A0A371HE25</accession>
<evidence type="ECO:0000313" key="4">
    <source>
        <dbReference type="Proteomes" id="UP000257109"/>
    </source>
</evidence>
<dbReference type="SUPFAM" id="SSF52833">
    <property type="entry name" value="Thioredoxin-like"/>
    <property type="match status" value="1"/>
</dbReference>
<dbReference type="GO" id="GO:0005789">
    <property type="term" value="C:endoplasmic reticulum membrane"/>
    <property type="evidence" value="ECO:0007669"/>
    <property type="project" value="TreeGrafter"/>
</dbReference>
<keyword evidence="1" id="KW-0732">Signal</keyword>
<evidence type="ECO:0000256" key="1">
    <source>
        <dbReference type="ARBA" id="ARBA00022729"/>
    </source>
</evidence>
<organism evidence="3 4">
    <name type="scientific">Mucuna pruriens</name>
    <name type="common">Velvet bean</name>
    <name type="synonym">Dolichos pruriens</name>
    <dbReference type="NCBI Taxonomy" id="157652"/>
    <lineage>
        <taxon>Eukaryota</taxon>
        <taxon>Viridiplantae</taxon>
        <taxon>Streptophyta</taxon>
        <taxon>Embryophyta</taxon>
        <taxon>Tracheophyta</taxon>
        <taxon>Spermatophyta</taxon>
        <taxon>Magnoliopsida</taxon>
        <taxon>eudicotyledons</taxon>
        <taxon>Gunneridae</taxon>
        <taxon>Pentapetalae</taxon>
        <taxon>rosids</taxon>
        <taxon>fabids</taxon>
        <taxon>Fabales</taxon>
        <taxon>Fabaceae</taxon>
        <taxon>Papilionoideae</taxon>
        <taxon>50 kb inversion clade</taxon>
        <taxon>NPAAA clade</taxon>
        <taxon>indigoferoid/millettioid clade</taxon>
        <taxon>Phaseoleae</taxon>
        <taxon>Mucuna</taxon>
    </lineage>
</organism>
<dbReference type="InterPro" id="IPR019389">
    <property type="entry name" value="Selenoprotein_T"/>
</dbReference>
<keyword evidence="2" id="KW-0676">Redox-active center</keyword>
<dbReference type="OrthoDB" id="60822at2759"/>
<gene>
    <name evidence="3" type="ORF">CR513_15674</name>
</gene>
<dbReference type="PANTHER" id="PTHR13544:SF0">
    <property type="entry name" value="THIOREDOXIN REDUCTASE-LIKE SELENOPROTEIN T"/>
    <property type="match status" value="1"/>
</dbReference>